<proteinExistence type="predicted"/>
<dbReference type="Proteomes" id="UP000799776">
    <property type="component" value="Unassembled WGS sequence"/>
</dbReference>
<reference evidence="2" key="1">
    <citation type="journal article" date="2020" name="Stud. Mycol.">
        <title>101 Dothideomycetes genomes: a test case for predicting lifestyles and emergence of pathogens.</title>
        <authorList>
            <person name="Haridas S."/>
            <person name="Albert R."/>
            <person name="Binder M."/>
            <person name="Bloem J."/>
            <person name="Labutti K."/>
            <person name="Salamov A."/>
            <person name="Andreopoulos B."/>
            <person name="Baker S."/>
            <person name="Barry K."/>
            <person name="Bills G."/>
            <person name="Bluhm B."/>
            <person name="Cannon C."/>
            <person name="Castanera R."/>
            <person name="Culley D."/>
            <person name="Daum C."/>
            <person name="Ezra D."/>
            <person name="Gonzalez J."/>
            <person name="Henrissat B."/>
            <person name="Kuo A."/>
            <person name="Liang C."/>
            <person name="Lipzen A."/>
            <person name="Lutzoni F."/>
            <person name="Magnuson J."/>
            <person name="Mondo S."/>
            <person name="Nolan M."/>
            <person name="Ohm R."/>
            <person name="Pangilinan J."/>
            <person name="Park H.-J."/>
            <person name="Ramirez L."/>
            <person name="Alfaro M."/>
            <person name="Sun H."/>
            <person name="Tritt A."/>
            <person name="Yoshinaga Y."/>
            <person name="Zwiers L.-H."/>
            <person name="Turgeon B."/>
            <person name="Goodwin S."/>
            <person name="Spatafora J."/>
            <person name="Crous P."/>
            <person name="Grigoriev I."/>
        </authorList>
    </citation>
    <scope>NUCLEOTIDE SEQUENCE</scope>
    <source>
        <strain evidence="2">CBS 121410</strain>
    </source>
</reference>
<evidence type="ECO:0000256" key="1">
    <source>
        <dbReference type="SAM" id="SignalP"/>
    </source>
</evidence>
<evidence type="ECO:0000313" key="3">
    <source>
        <dbReference type="Proteomes" id="UP000799776"/>
    </source>
</evidence>
<name>A0A9P4I2B1_9PEZI</name>
<evidence type="ECO:0000313" key="2">
    <source>
        <dbReference type="EMBL" id="KAF2090571.1"/>
    </source>
</evidence>
<dbReference type="OrthoDB" id="336240at2759"/>
<sequence length="164" mass="18399">MFLAIFSALWRLSISFLPQLHLFYTDGCWNCRSEGRRSTGYPSPSYLFGRNADNNEMLSVFCDSIERDIEYPAGNDGICYEMKLETGKASDCFLAEICDGNPVFIAIDQLQAKENPLSLSWHAPCPRLLSDGYGVKSDAQEICNVDVEHLQGFVDKDADGPHHH</sequence>
<feature type="chain" id="PRO_5040287806" evidence="1">
    <location>
        <begin position="16"/>
        <end position="164"/>
    </location>
</feature>
<dbReference type="EMBL" id="ML978712">
    <property type="protein sequence ID" value="KAF2090571.1"/>
    <property type="molecule type" value="Genomic_DNA"/>
</dbReference>
<dbReference type="AlphaFoldDB" id="A0A9P4I2B1"/>
<accession>A0A9P4I2B1</accession>
<keyword evidence="3" id="KW-1185">Reference proteome</keyword>
<gene>
    <name evidence="2" type="ORF">K490DRAFT_53556</name>
</gene>
<feature type="signal peptide" evidence="1">
    <location>
        <begin position="1"/>
        <end position="15"/>
    </location>
</feature>
<keyword evidence="1" id="KW-0732">Signal</keyword>
<protein>
    <submittedName>
        <fullName evidence="2">Uncharacterized protein</fullName>
    </submittedName>
</protein>
<organism evidence="2 3">
    <name type="scientific">Saccharata proteae CBS 121410</name>
    <dbReference type="NCBI Taxonomy" id="1314787"/>
    <lineage>
        <taxon>Eukaryota</taxon>
        <taxon>Fungi</taxon>
        <taxon>Dikarya</taxon>
        <taxon>Ascomycota</taxon>
        <taxon>Pezizomycotina</taxon>
        <taxon>Dothideomycetes</taxon>
        <taxon>Dothideomycetes incertae sedis</taxon>
        <taxon>Botryosphaeriales</taxon>
        <taxon>Saccharataceae</taxon>
        <taxon>Saccharata</taxon>
    </lineage>
</organism>
<comment type="caution">
    <text evidence="2">The sequence shown here is derived from an EMBL/GenBank/DDBJ whole genome shotgun (WGS) entry which is preliminary data.</text>
</comment>